<evidence type="ECO:0000256" key="1">
    <source>
        <dbReference type="ARBA" id="ARBA00038414"/>
    </source>
</evidence>
<reference evidence="3" key="1">
    <citation type="journal article" date="2019" name="Int. J. Syst. Evol. Microbiol.">
        <title>The Global Catalogue of Microorganisms (GCM) 10K type strain sequencing project: providing services to taxonomists for standard genome sequencing and annotation.</title>
        <authorList>
            <consortium name="The Broad Institute Genomics Platform"/>
            <consortium name="The Broad Institute Genome Sequencing Center for Infectious Disease"/>
            <person name="Wu L."/>
            <person name="Ma J."/>
        </authorList>
    </citation>
    <scope>NUCLEOTIDE SEQUENCE [LARGE SCALE GENOMIC DNA]</scope>
    <source>
        <strain evidence="3">CCUG 56754</strain>
    </source>
</reference>
<dbReference type="Pfam" id="PF01177">
    <property type="entry name" value="Asp_Glu_race"/>
    <property type="match status" value="1"/>
</dbReference>
<dbReference type="PANTHER" id="PTHR28047:SF5">
    <property type="entry name" value="PROTEIN DCG1"/>
    <property type="match status" value="1"/>
</dbReference>
<comment type="similarity">
    <text evidence="1">Belongs to the HyuE racemase family.</text>
</comment>
<protein>
    <submittedName>
        <fullName evidence="2">Aspartate/glutamate racemase family protein</fullName>
    </submittedName>
</protein>
<dbReference type="SUPFAM" id="SSF53681">
    <property type="entry name" value="Aspartate/glutamate racemase"/>
    <property type="match status" value="1"/>
</dbReference>
<organism evidence="2 3">
    <name type="scientific">Virgibacillus byunsanensis</name>
    <dbReference type="NCBI Taxonomy" id="570945"/>
    <lineage>
        <taxon>Bacteria</taxon>
        <taxon>Bacillati</taxon>
        <taxon>Bacillota</taxon>
        <taxon>Bacilli</taxon>
        <taxon>Bacillales</taxon>
        <taxon>Bacillaceae</taxon>
        <taxon>Virgibacillus</taxon>
    </lineage>
</organism>
<name>A0ABW3LKT0_9BACI</name>
<dbReference type="InterPro" id="IPR053714">
    <property type="entry name" value="Iso_Racemase_Enz_sf"/>
</dbReference>
<comment type="caution">
    <text evidence="2">The sequence shown here is derived from an EMBL/GenBank/DDBJ whole genome shotgun (WGS) entry which is preliminary data.</text>
</comment>
<gene>
    <name evidence="2" type="ORF">ACFQ3N_08450</name>
</gene>
<dbReference type="InterPro" id="IPR015942">
    <property type="entry name" value="Asp/Glu/hydantoin_racemase"/>
</dbReference>
<evidence type="ECO:0000313" key="2">
    <source>
        <dbReference type="EMBL" id="MFD1038428.1"/>
    </source>
</evidence>
<dbReference type="EMBL" id="JBHTKJ010000019">
    <property type="protein sequence ID" value="MFD1038428.1"/>
    <property type="molecule type" value="Genomic_DNA"/>
</dbReference>
<keyword evidence="3" id="KW-1185">Reference proteome</keyword>
<proteinExistence type="inferred from homology"/>
<accession>A0ABW3LKT0</accession>
<sequence length="249" mass="26990">MKIVYVVPGPMDDQEAKRREGLLKEWAFPSTHVEVRTVNQGPASIESAYEEYLSIPETAKLMVEAEKEGFNGAVLGCAGDPGLDAYRELTKEMVVMGPGVSSLHAAALRGHRFSVLTVTDSTVPGVYDLVDKAGLQSKFVSVRAVNIPVLDLAKDRKGTLEKLLEHGREVLKDGADSIVLGCMSMGFLEVAEDMEKELGVPVINPAKAALKLTESFAHIGYAHSKKAFHTPPKLESGKVNSLDELLFVK</sequence>
<dbReference type="Gene3D" id="3.40.50.12500">
    <property type="match status" value="1"/>
</dbReference>
<dbReference type="InterPro" id="IPR001920">
    <property type="entry name" value="Asp/Glu_race"/>
</dbReference>
<dbReference type="InterPro" id="IPR052186">
    <property type="entry name" value="Hydantoin_racemase-like"/>
</dbReference>
<dbReference type="Proteomes" id="UP001597040">
    <property type="component" value="Unassembled WGS sequence"/>
</dbReference>
<evidence type="ECO:0000313" key="3">
    <source>
        <dbReference type="Proteomes" id="UP001597040"/>
    </source>
</evidence>
<dbReference type="RefSeq" id="WP_390361397.1">
    <property type="nucleotide sequence ID" value="NZ_JBHTKJ010000019.1"/>
</dbReference>
<dbReference type="PANTHER" id="PTHR28047">
    <property type="entry name" value="PROTEIN DCG1"/>
    <property type="match status" value="1"/>
</dbReference>